<evidence type="ECO:0008006" key="6">
    <source>
        <dbReference type="Google" id="ProtNLM"/>
    </source>
</evidence>
<protein>
    <recommendedName>
        <fullName evidence="6">Ankyrin</fullName>
    </recommendedName>
</protein>
<dbReference type="EMBL" id="KV749526">
    <property type="protein sequence ID" value="OCL09053.1"/>
    <property type="molecule type" value="Genomic_DNA"/>
</dbReference>
<sequence length="59" mass="6106">QGGKYGNALYMASAGGHDKIIKQLLSKGADVNAQGGYYGNALQAASARGHDKIVEQLLS</sequence>
<keyword evidence="2 3" id="KW-0040">ANK repeat</keyword>
<feature type="repeat" description="ANK" evidence="3">
    <location>
        <begin position="4"/>
        <end position="36"/>
    </location>
</feature>
<accession>A0A8E2F2F8</accession>
<dbReference type="OrthoDB" id="4772757at2759"/>
<gene>
    <name evidence="4" type="ORF">AOQ84DRAFT_256304</name>
</gene>
<feature type="non-terminal residue" evidence="4">
    <location>
        <position position="59"/>
    </location>
</feature>
<keyword evidence="1" id="KW-0677">Repeat</keyword>
<dbReference type="Gene3D" id="1.25.40.20">
    <property type="entry name" value="Ankyrin repeat-containing domain"/>
    <property type="match status" value="1"/>
</dbReference>
<keyword evidence="5" id="KW-1185">Reference proteome</keyword>
<evidence type="ECO:0000313" key="5">
    <source>
        <dbReference type="Proteomes" id="UP000250140"/>
    </source>
</evidence>
<dbReference type="PROSITE" id="PS50297">
    <property type="entry name" value="ANK_REP_REGION"/>
    <property type="match status" value="1"/>
</dbReference>
<evidence type="ECO:0000256" key="2">
    <source>
        <dbReference type="ARBA" id="ARBA00023043"/>
    </source>
</evidence>
<dbReference type="PROSITE" id="PS50088">
    <property type="entry name" value="ANK_REPEAT"/>
    <property type="match status" value="1"/>
</dbReference>
<organism evidence="4 5">
    <name type="scientific">Glonium stellatum</name>
    <dbReference type="NCBI Taxonomy" id="574774"/>
    <lineage>
        <taxon>Eukaryota</taxon>
        <taxon>Fungi</taxon>
        <taxon>Dikarya</taxon>
        <taxon>Ascomycota</taxon>
        <taxon>Pezizomycotina</taxon>
        <taxon>Dothideomycetes</taxon>
        <taxon>Pleosporomycetidae</taxon>
        <taxon>Gloniales</taxon>
        <taxon>Gloniaceae</taxon>
        <taxon>Glonium</taxon>
    </lineage>
</organism>
<dbReference type="InterPro" id="IPR002110">
    <property type="entry name" value="Ankyrin_rpt"/>
</dbReference>
<feature type="non-terminal residue" evidence="4">
    <location>
        <position position="1"/>
    </location>
</feature>
<evidence type="ECO:0000256" key="3">
    <source>
        <dbReference type="PROSITE-ProRule" id="PRU00023"/>
    </source>
</evidence>
<dbReference type="Proteomes" id="UP000250140">
    <property type="component" value="Unassembled WGS sequence"/>
</dbReference>
<dbReference type="InterPro" id="IPR036770">
    <property type="entry name" value="Ankyrin_rpt-contain_sf"/>
</dbReference>
<dbReference type="PANTHER" id="PTHR24171">
    <property type="entry name" value="ANKYRIN REPEAT DOMAIN-CONTAINING PROTEIN 39-RELATED"/>
    <property type="match status" value="1"/>
</dbReference>
<evidence type="ECO:0000256" key="1">
    <source>
        <dbReference type="ARBA" id="ARBA00022737"/>
    </source>
</evidence>
<proteinExistence type="predicted"/>
<reference evidence="4 5" key="1">
    <citation type="journal article" date="2016" name="Nat. Commun.">
        <title>Ectomycorrhizal ecology is imprinted in the genome of the dominant symbiotic fungus Cenococcum geophilum.</title>
        <authorList>
            <consortium name="DOE Joint Genome Institute"/>
            <person name="Peter M."/>
            <person name="Kohler A."/>
            <person name="Ohm R.A."/>
            <person name="Kuo A."/>
            <person name="Krutzmann J."/>
            <person name="Morin E."/>
            <person name="Arend M."/>
            <person name="Barry K.W."/>
            <person name="Binder M."/>
            <person name="Choi C."/>
            <person name="Clum A."/>
            <person name="Copeland A."/>
            <person name="Grisel N."/>
            <person name="Haridas S."/>
            <person name="Kipfer T."/>
            <person name="LaButti K."/>
            <person name="Lindquist E."/>
            <person name="Lipzen A."/>
            <person name="Maire R."/>
            <person name="Meier B."/>
            <person name="Mihaltcheva S."/>
            <person name="Molinier V."/>
            <person name="Murat C."/>
            <person name="Poggeler S."/>
            <person name="Quandt C.A."/>
            <person name="Sperisen C."/>
            <person name="Tritt A."/>
            <person name="Tisserant E."/>
            <person name="Crous P.W."/>
            <person name="Henrissat B."/>
            <person name="Nehls U."/>
            <person name="Egli S."/>
            <person name="Spatafora J.W."/>
            <person name="Grigoriev I.V."/>
            <person name="Martin F.M."/>
        </authorList>
    </citation>
    <scope>NUCLEOTIDE SEQUENCE [LARGE SCALE GENOMIC DNA]</scope>
    <source>
        <strain evidence="4 5">CBS 207.34</strain>
    </source>
</reference>
<evidence type="ECO:0000313" key="4">
    <source>
        <dbReference type="EMBL" id="OCL09053.1"/>
    </source>
</evidence>
<dbReference type="AlphaFoldDB" id="A0A8E2F2F8"/>
<dbReference type="Pfam" id="PF12796">
    <property type="entry name" value="Ank_2"/>
    <property type="match status" value="1"/>
</dbReference>
<dbReference type="SUPFAM" id="SSF48403">
    <property type="entry name" value="Ankyrin repeat"/>
    <property type="match status" value="1"/>
</dbReference>
<name>A0A8E2F2F8_9PEZI</name>